<evidence type="ECO:0000256" key="1">
    <source>
        <dbReference type="ARBA" id="ARBA00001974"/>
    </source>
</evidence>
<dbReference type="AlphaFoldDB" id="N1PZS2"/>
<sequence length="369" mass="41168">MALPRISIVGAGIAGLVLGRCLLQRGLRAVLFEKSRPSSNRNSYGITLHADSYRPLLKLLDLEEKSFRNRVLVDTAAEDGHTAGVGTTIRVNRNRFETLLAEGLDIRWEHELKEFDTASGIGLNFTNGSSHEAEVLVGAEGPHSLIRQTISPETDFKILPFAVYNGKRRLSPEDFDMKIKPHLGNATILEQKVNDIVLQISISDIGKDEVSISYTYSRPGRDSGDALYRPSRPKSEAKETPDALFQEIEGIGHELQDPFQFVFDPETMKKDRMLNWLMRTLRVERDVLDQTSQSGVLLLGDAVHAEPILGGYGANEAIEDGLRLAEMLVEGGGQNLDKFYEHRFEIWEKGAVESERRIACMHDVAKANL</sequence>
<keyword evidence="6" id="KW-0560">Oxidoreductase</keyword>
<feature type="domain" description="FAD-binding" evidence="8">
    <location>
        <begin position="278"/>
        <end position="330"/>
    </location>
</feature>
<evidence type="ECO:0000256" key="6">
    <source>
        <dbReference type="ARBA" id="ARBA00023002"/>
    </source>
</evidence>
<dbReference type="GO" id="GO:0071949">
    <property type="term" value="F:FAD binding"/>
    <property type="evidence" value="ECO:0007669"/>
    <property type="project" value="InterPro"/>
</dbReference>
<evidence type="ECO:0000259" key="8">
    <source>
        <dbReference type="Pfam" id="PF01494"/>
    </source>
</evidence>
<feature type="domain" description="FAD-binding" evidence="8">
    <location>
        <begin position="7"/>
        <end position="151"/>
    </location>
</feature>
<dbReference type="InterPro" id="IPR002938">
    <property type="entry name" value="FAD-bd"/>
</dbReference>
<reference evidence="9 10" key="2">
    <citation type="journal article" date="2012" name="PLoS Pathog.">
        <title>Diverse lifestyles and strategies of plant pathogenesis encoded in the genomes of eighteen Dothideomycetes fungi.</title>
        <authorList>
            <person name="Ohm R.A."/>
            <person name="Feau N."/>
            <person name="Henrissat B."/>
            <person name="Schoch C.L."/>
            <person name="Horwitz B.A."/>
            <person name="Barry K.W."/>
            <person name="Condon B.J."/>
            <person name="Copeland A.C."/>
            <person name="Dhillon B."/>
            <person name="Glaser F."/>
            <person name="Hesse C.N."/>
            <person name="Kosti I."/>
            <person name="LaButti K."/>
            <person name="Lindquist E.A."/>
            <person name="Lucas S."/>
            <person name="Salamov A.A."/>
            <person name="Bradshaw R.E."/>
            <person name="Ciuffetti L."/>
            <person name="Hamelin R.C."/>
            <person name="Kema G.H.J."/>
            <person name="Lawrence C."/>
            <person name="Scott J.A."/>
            <person name="Spatafora J.W."/>
            <person name="Turgeon B.G."/>
            <person name="de Wit P.J.G.M."/>
            <person name="Zhong S."/>
            <person name="Goodwin S.B."/>
            <person name="Grigoriev I.V."/>
        </authorList>
    </citation>
    <scope>NUCLEOTIDE SEQUENCE [LARGE SCALE GENOMIC DNA]</scope>
    <source>
        <strain evidence="10">NZE10 / CBS 128990</strain>
    </source>
</reference>
<comment type="pathway">
    <text evidence="2">Secondary metabolite biosynthesis.</text>
</comment>
<comment type="cofactor">
    <cofactor evidence="1">
        <name>FAD</name>
        <dbReference type="ChEBI" id="CHEBI:57692"/>
    </cofactor>
</comment>
<dbReference type="HOGENOM" id="CLU_040697_0_0_1"/>
<proteinExistence type="inferred from homology"/>
<evidence type="ECO:0000313" key="9">
    <source>
        <dbReference type="EMBL" id="EME47709.1"/>
    </source>
</evidence>
<evidence type="ECO:0000256" key="7">
    <source>
        <dbReference type="ARBA" id="ARBA00023033"/>
    </source>
</evidence>
<dbReference type="PANTHER" id="PTHR47178:SF4">
    <property type="entry name" value="FAD-DEPENDENT MONOOXYGENASE APTC"/>
    <property type="match status" value="1"/>
</dbReference>
<dbReference type="Gene3D" id="3.50.50.60">
    <property type="entry name" value="FAD/NAD(P)-binding domain"/>
    <property type="match status" value="1"/>
</dbReference>
<comment type="similarity">
    <text evidence="3">Belongs to the paxM FAD-dependent monooxygenase family.</text>
</comment>
<evidence type="ECO:0000313" key="10">
    <source>
        <dbReference type="Proteomes" id="UP000016933"/>
    </source>
</evidence>
<accession>N1PZS2</accession>
<keyword evidence="5" id="KW-0274">FAD</keyword>
<dbReference type="SUPFAM" id="SSF51905">
    <property type="entry name" value="FAD/NAD(P)-binding domain"/>
    <property type="match status" value="1"/>
</dbReference>
<reference evidence="10" key="1">
    <citation type="journal article" date="2012" name="PLoS Genet.">
        <title>The genomes of the fungal plant pathogens Cladosporium fulvum and Dothistroma septosporum reveal adaptation to different hosts and lifestyles but also signatures of common ancestry.</title>
        <authorList>
            <person name="de Wit P.J.G.M."/>
            <person name="van der Burgt A."/>
            <person name="Oekmen B."/>
            <person name="Stergiopoulos I."/>
            <person name="Abd-Elsalam K.A."/>
            <person name="Aerts A.L."/>
            <person name="Bahkali A.H."/>
            <person name="Beenen H.G."/>
            <person name="Chettri P."/>
            <person name="Cox M.P."/>
            <person name="Datema E."/>
            <person name="de Vries R.P."/>
            <person name="Dhillon B."/>
            <person name="Ganley A.R."/>
            <person name="Griffiths S.A."/>
            <person name="Guo Y."/>
            <person name="Hamelin R.C."/>
            <person name="Henrissat B."/>
            <person name="Kabir M.S."/>
            <person name="Jashni M.K."/>
            <person name="Kema G."/>
            <person name="Klaubauf S."/>
            <person name="Lapidus A."/>
            <person name="Levasseur A."/>
            <person name="Lindquist E."/>
            <person name="Mehrabi R."/>
            <person name="Ohm R.A."/>
            <person name="Owen T.J."/>
            <person name="Salamov A."/>
            <person name="Schwelm A."/>
            <person name="Schijlen E."/>
            <person name="Sun H."/>
            <person name="van den Burg H.A."/>
            <person name="van Ham R.C.H.J."/>
            <person name="Zhang S."/>
            <person name="Goodwin S.B."/>
            <person name="Grigoriev I.V."/>
            <person name="Collemare J."/>
            <person name="Bradshaw R.E."/>
        </authorList>
    </citation>
    <scope>NUCLEOTIDE SEQUENCE [LARGE SCALE GENOMIC DNA]</scope>
    <source>
        <strain evidence="10">NZE10 / CBS 128990</strain>
    </source>
</reference>
<dbReference type="InterPro" id="IPR036188">
    <property type="entry name" value="FAD/NAD-bd_sf"/>
</dbReference>
<evidence type="ECO:0000256" key="2">
    <source>
        <dbReference type="ARBA" id="ARBA00005179"/>
    </source>
</evidence>
<keyword evidence="4" id="KW-0285">Flavoprotein</keyword>
<dbReference type="GO" id="GO:0004497">
    <property type="term" value="F:monooxygenase activity"/>
    <property type="evidence" value="ECO:0007669"/>
    <property type="project" value="UniProtKB-KW"/>
</dbReference>
<dbReference type="OrthoDB" id="47494at2759"/>
<name>N1PZS2_DOTSN</name>
<dbReference type="PRINTS" id="PR00420">
    <property type="entry name" value="RNGMNOXGNASE"/>
</dbReference>
<evidence type="ECO:0000256" key="5">
    <source>
        <dbReference type="ARBA" id="ARBA00022827"/>
    </source>
</evidence>
<dbReference type="EMBL" id="KB446536">
    <property type="protein sequence ID" value="EME47709.1"/>
    <property type="molecule type" value="Genomic_DNA"/>
</dbReference>
<dbReference type="eggNOG" id="ENOG502SIVG">
    <property type="taxonomic scope" value="Eukaryota"/>
</dbReference>
<dbReference type="Proteomes" id="UP000016933">
    <property type="component" value="Unassembled WGS sequence"/>
</dbReference>
<dbReference type="PANTHER" id="PTHR47178">
    <property type="entry name" value="MONOOXYGENASE, FAD-BINDING"/>
    <property type="match status" value="1"/>
</dbReference>
<evidence type="ECO:0000256" key="4">
    <source>
        <dbReference type="ARBA" id="ARBA00022630"/>
    </source>
</evidence>
<protein>
    <recommendedName>
        <fullName evidence="8">FAD-binding domain-containing protein</fullName>
    </recommendedName>
</protein>
<gene>
    <name evidence="9" type="ORF">DOTSEDRAFT_21467</name>
</gene>
<keyword evidence="7" id="KW-0503">Monooxygenase</keyword>
<evidence type="ECO:0000256" key="3">
    <source>
        <dbReference type="ARBA" id="ARBA00007992"/>
    </source>
</evidence>
<dbReference type="STRING" id="675120.N1PZS2"/>
<dbReference type="Pfam" id="PF01494">
    <property type="entry name" value="FAD_binding_3"/>
    <property type="match status" value="2"/>
</dbReference>
<dbReference type="OMA" id="IPLIHYH"/>
<keyword evidence="10" id="KW-1185">Reference proteome</keyword>
<organism evidence="9 10">
    <name type="scientific">Dothistroma septosporum (strain NZE10 / CBS 128990)</name>
    <name type="common">Red band needle blight fungus</name>
    <name type="synonym">Mycosphaerella pini</name>
    <dbReference type="NCBI Taxonomy" id="675120"/>
    <lineage>
        <taxon>Eukaryota</taxon>
        <taxon>Fungi</taxon>
        <taxon>Dikarya</taxon>
        <taxon>Ascomycota</taxon>
        <taxon>Pezizomycotina</taxon>
        <taxon>Dothideomycetes</taxon>
        <taxon>Dothideomycetidae</taxon>
        <taxon>Mycosphaerellales</taxon>
        <taxon>Mycosphaerellaceae</taxon>
        <taxon>Dothistroma</taxon>
    </lineage>
</organism>